<keyword evidence="4" id="KW-0472">Membrane</keyword>
<feature type="region of interest" description="Disordered" evidence="3">
    <location>
        <begin position="182"/>
        <end position="305"/>
    </location>
</feature>
<reference evidence="6" key="1">
    <citation type="journal article" date="2021" name="Genome Biol. Evol.">
        <title>The assembled and annotated genome of the fairy-ring fungus Marasmius oreades.</title>
        <authorList>
            <person name="Hiltunen M."/>
            <person name="Ament-Velasquez S.L."/>
            <person name="Johannesson H."/>
        </authorList>
    </citation>
    <scope>NUCLEOTIDE SEQUENCE</scope>
    <source>
        <strain evidence="6">03SP1</strain>
    </source>
</reference>
<dbReference type="InterPro" id="IPR035521">
    <property type="entry name" value="Fus1_SH3"/>
</dbReference>
<evidence type="ECO:0000256" key="1">
    <source>
        <dbReference type="ARBA" id="ARBA00022443"/>
    </source>
</evidence>
<feature type="domain" description="SH3" evidence="5">
    <location>
        <begin position="324"/>
        <end position="387"/>
    </location>
</feature>
<feature type="compositionally biased region" description="Basic and acidic residues" evidence="3">
    <location>
        <begin position="182"/>
        <end position="192"/>
    </location>
</feature>
<keyword evidence="4" id="KW-0812">Transmembrane</keyword>
<dbReference type="OrthoDB" id="5340910at2759"/>
<feature type="compositionally biased region" description="Low complexity" evidence="3">
    <location>
        <begin position="251"/>
        <end position="265"/>
    </location>
</feature>
<keyword evidence="4" id="KW-1133">Transmembrane helix</keyword>
<dbReference type="EMBL" id="CM032185">
    <property type="protein sequence ID" value="KAG7093000.1"/>
    <property type="molecule type" value="Genomic_DNA"/>
</dbReference>
<dbReference type="Proteomes" id="UP001049176">
    <property type="component" value="Chromosome 5"/>
</dbReference>
<feature type="compositionally biased region" description="Polar residues" evidence="3">
    <location>
        <begin position="90"/>
        <end position="103"/>
    </location>
</feature>
<dbReference type="AlphaFoldDB" id="A0A9P7S0D9"/>
<dbReference type="InterPro" id="IPR001452">
    <property type="entry name" value="SH3_domain"/>
</dbReference>
<feature type="compositionally biased region" description="Polar residues" evidence="3">
    <location>
        <begin position="286"/>
        <end position="298"/>
    </location>
</feature>
<dbReference type="KEGG" id="more:E1B28_009299"/>
<feature type="transmembrane region" description="Helical" evidence="4">
    <location>
        <begin position="61"/>
        <end position="81"/>
    </location>
</feature>
<comment type="caution">
    <text evidence="6">The sequence shown here is derived from an EMBL/GenBank/DDBJ whole genome shotgun (WGS) entry which is preliminary data.</text>
</comment>
<keyword evidence="7" id="KW-1185">Reference proteome</keyword>
<feature type="region of interest" description="Disordered" evidence="3">
    <location>
        <begin position="90"/>
        <end position="149"/>
    </location>
</feature>
<evidence type="ECO:0000256" key="4">
    <source>
        <dbReference type="SAM" id="Phobius"/>
    </source>
</evidence>
<evidence type="ECO:0000256" key="3">
    <source>
        <dbReference type="SAM" id="MobiDB-lite"/>
    </source>
</evidence>
<dbReference type="GeneID" id="66078375"/>
<sequence length="409" mass="44476">MTMTKIHRHVRTVTHVKRSPEEVIEGTPTFDSSGQAVNTNASRTGDYAKNTVSSSTPPSTIALAVLLAIAVVALVGGCLFWRIKKRRSQKGTGPQSYYSNSPHGSLFGMESRTESEAHSSLFGGHPATLEKPDKALTINPFPNEQTGWAPQIKDYRGVPLVNGQLPQHVQAAKEGKRWLKSLSRRDSNEKPAVETPPPSYFITNVGSNRSSDATLVRSEPPVAPLPPTPADSTITLRPPTPPTNEKKRKPSPLTTPSEPLSVPSSRFSHSPLPKTPGANADPLSSPARNSSFSHQQKSPLALRMSPTKHLSSVFKSGTGSDGLALPRLMSVINTFTPSLEDEMLVHMGETIRMVEEYNDGWCLVQRVGKSDAPRGVVPRFCLTERQSAIQTSTSRRNLIKTIQASSKLR</sequence>
<dbReference type="PROSITE" id="PS50002">
    <property type="entry name" value="SH3"/>
    <property type="match status" value="1"/>
</dbReference>
<evidence type="ECO:0000256" key="2">
    <source>
        <dbReference type="PROSITE-ProRule" id="PRU00192"/>
    </source>
</evidence>
<gene>
    <name evidence="6" type="ORF">E1B28_009299</name>
</gene>
<feature type="compositionally biased region" description="Polar residues" evidence="3">
    <location>
        <begin position="201"/>
        <end position="213"/>
    </location>
</feature>
<evidence type="ECO:0000313" key="7">
    <source>
        <dbReference type="Proteomes" id="UP001049176"/>
    </source>
</evidence>
<dbReference type="CDD" id="cd11854">
    <property type="entry name" value="SH3_Fus1p"/>
    <property type="match status" value="1"/>
</dbReference>
<protein>
    <recommendedName>
        <fullName evidence="5">SH3 domain-containing protein</fullName>
    </recommendedName>
</protein>
<dbReference type="InterPro" id="IPR036028">
    <property type="entry name" value="SH3-like_dom_sf"/>
</dbReference>
<accession>A0A9P7S0D9</accession>
<keyword evidence="1 2" id="KW-0728">SH3 domain</keyword>
<dbReference type="Gene3D" id="2.30.30.40">
    <property type="entry name" value="SH3 Domains"/>
    <property type="match status" value="1"/>
</dbReference>
<evidence type="ECO:0000313" key="6">
    <source>
        <dbReference type="EMBL" id="KAG7093000.1"/>
    </source>
</evidence>
<dbReference type="SUPFAM" id="SSF50044">
    <property type="entry name" value="SH3-domain"/>
    <property type="match status" value="1"/>
</dbReference>
<dbReference type="RefSeq" id="XP_043009470.1">
    <property type="nucleotide sequence ID" value="XM_043154180.1"/>
</dbReference>
<dbReference type="Pfam" id="PF14604">
    <property type="entry name" value="SH3_9"/>
    <property type="match status" value="1"/>
</dbReference>
<organism evidence="6 7">
    <name type="scientific">Marasmius oreades</name>
    <name type="common">fairy-ring Marasmius</name>
    <dbReference type="NCBI Taxonomy" id="181124"/>
    <lineage>
        <taxon>Eukaryota</taxon>
        <taxon>Fungi</taxon>
        <taxon>Dikarya</taxon>
        <taxon>Basidiomycota</taxon>
        <taxon>Agaricomycotina</taxon>
        <taxon>Agaricomycetes</taxon>
        <taxon>Agaricomycetidae</taxon>
        <taxon>Agaricales</taxon>
        <taxon>Marasmiineae</taxon>
        <taxon>Marasmiaceae</taxon>
        <taxon>Marasmius</taxon>
    </lineage>
</organism>
<evidence type="ECO:0000259" key="5">
    <source>
        <dbReference type="PROSITE" id="PS50002"/>
    </source>
</evidence>
<proteinExistence type="predicted"/>
<name>A0A9P7S0D9_9AGAR</name>